<evidence type="ECO:0000256" key="2">
    <source>
        <dbReference type="SAM" id="SignalP"/>
    </source>
</evidence>
<dbReference type="Proteomes" id="UP001216384">
    <property type="component" value="Unassembled WGS sequence"/>
</dbReference>
<dbReference type="InterPro" id="IPR022382">
    <property type="entry name" value="Mycoplasma_peptidase_DUF31"/>
</dbReference>
<dbReference type="RefSeq" id="WP_272403975.1">
    <property type="nucleotide sequence ID" value="NZ_JAJHZP010000013.1"/>
</dbReference>
<feature type="compositionally biased region" description="Polar residues" evidence="1">
    <location>
        <begin position="130"/>
        <end position="146"/>
    </location>
</feature>
<feature type="compositionally biased region" description="Low complexity" evidence="1">
    <location>
        <begin position="115"/>
        <end position="124"/>
    </location>
</feature>
<protein>
    <submittedName>
        <fullName evidence="4">DUF31 family protein</fullName>
    </submittedName>
</protein>
<gene>
    <name evidence="4" type="ORF">LNO71_01805</name>
</gene>
<reference evidence="4" key="1">
    <citation type="submission" date="2021-11" db="EMBL/GenBank/DDBJ databases">
        <title>Description of Mycoplasma bradburyaesp. nov.from sea birds: a tribute to a great mycoplasmologist.</title>
        <authorList>
            <person name="Ramirez A.S."/>
            <person name="Poveda C."/>
            <person name="Suarez-Perez A."/>
            <person name="Rosales R.S."/>
            <person name="Dijkman R."/>
            <person name="Feberwee A."/>
            <person name="Spergser J."/>
            <person name="Szostak M.P."/>
            <person name="Ressel L."/>
            <person name="Calabuig P."/>
            <person name="Catania S."/>
            <person name="Gobbo F."/>
            <person name="Timofte D."/>
            <person name="Poveda J.B."/>
        </authorList>
    </citation>
    <scope>NUCLEOTIDE SEQUENCE</scope>
    <source>
        <strain evidence="4">T264</strain>
    </source>
</reference>
<keyword evidence="2" id="KW-0732">Signal</keyword>
<name>A0AAW6HNN1_9MOLU</name>
<feature type="compositionally biased region" description="Low complexity" evidence="1">
    <location>
        <begin position="147"/>
        <end position="175"/>
    </location>
</feature>
<dbReference type="EMBL" id="JAJHZP010000013">
    <property type="protein sequence ID" value="MDC4183375.1"/>
    <property type="molecule type" value="Genomic_DNA"/>
</dbReference>
<evidence type="ECO:0000313" key="4">
    <source>
        <dbReference type="EMBL" id="MDC4183375.1"/>
    </source>
</evidence>
<organism evidence="4 5">
    <name type="scientific">Mycoplasma bradburyae</name>
    <dbReference type="NCBI Taxonomy" id="2963128"/>
    <lineage>
        <taxon>Bacteria</taxon>
        <taxon>Bacillati</taxon>
        <taxon>Mycoplasmatota</taxon>
        <taxon>Mollicutes</taxon>
        <taxon>Mycoplasmataceae</taxon>
        <taxon>Mycoplasma</taxon>
    </lineage>
</organism>
<feature type="compositionally biased region" description="Polar residues" evidence="1">
    <location>
        <begin position="186"/>
        <end position="208"/>
    </location>
</feature>
<feature type="signal peptide" evidence="2">
    <location>
        <begin position="1"/>
        <end position="20"/>
    </location>
</feature>
<dbReference type="AlphaFoldDB" id="A0AAW6HNN1"/>
<dbReference type="NCBIfam" id="NF045841">
    <property type="entry name" value="Ig_SerProt_MIP"/>
    <property type="match status" value="1"/>
</dbReference>
<dbReference type="PROSITE" id="PS51257">
    <property type="entry name" value="PROKAR_LIPOPROTEIN"/>
    <property type="match status" value="1"/>
</dbReference>
<accession>A0AAW6HNN1</accession>
<dbReference type="Pfam" id="PF01732">
    <property type="entry name" value="Mycop_pep_DUF31"/>
    <property type="match status" value="1"/>
</dbReference>
<feature type="region of interest" description="Disordered" evidence="1">
    <location>
        <begin position="107"/>
        <end position="220"/>
    </location>
</feature>
<sequence>MKLKKLKISLSLISTLSTFGFILSACKKPQADNMNYINELKNQLKELLDSETKELAKYNKSKYEEIRQALSQVYDKAKEASHRNDYYVLYGAKQELESAIKLAKTQKEKLDKNNDSSNQSNNDNEVIGNDNEQNNSESDLNDSTDQNDNSNHSELNNNGSNQNNNKVDNSNNDSDTTIGIIKPETDSTNSNNIESDSTDNNQNQPNNHIETKPGPNDQTLTNEEINNYYATHSELKRFSLANQTKTYSKNSDYLQSNFNRSISLIWNFDDGSVTAGTLWLLDYHKQSNAKYKLFFATNYHVALELFGTNDYSFNAQPNRTKKVKDVFIGVADDWRNKHSKFKYKKLRKEQFPKTLFLGHNFMDDKVASLFNNKRYYTEFSVIEFDYDTEKFAEPYITAKEYAALSKSDQKVVSQAAKREKEDNKLIKQHIDKAITELDISINKFKDGSHNMQLNSLPYATMDYGSVNLYINNYLTRSNDDNKVFNQPNTINKIIKNDADIKKFFADTKLNAKPLTDYFIGFPYEINKPNPSLVHYNVSSNLLSSNDKIIDNLSNNVFVTQDVNNGYAIASHGAMFNNEPKGLFYGLTYSMLSDNSIIGGMSGSLVTNEDNLPIGLLFASDGKIPFLGDDNTYKNVNNALMVGFSLNVPFWSSKINNYVEPYNIIDGTNKARYPHQTNSYRQTLHKVYGNDYKTALFK</sequence>
<evidence type="ECO:0000313" key="5">
    <source>
        <dbReference type="Proteomes" id="UP001216384"/>
    </source>
</evidence>
<evidence type="ECO:0000259" key="3">
    <source>
        <dbReference type="Pfam" id="PF01732"/>
    </source>
</evidence>
<feature type="chain" id="PRO_5043409048" evidence="2">
    <location>
        <begin position="21"/>
        <end position="697"/>
    </location>
</feature>
<proteinExistence type="predicted"/>
<comment type="caution">
    <text evidence="4">The sequence shown here is derived from an EMBL/GenBank/DDBJ whole genome shotgun (WGS) entry which is preliminary data.</text>
</comment>
<feature type="domain" description="DUF31" evidence="3">
    <location>
        <begin position="252"/>
        <end position="618"/>
    </location>
</feature>
<evidence type="ECO:0000256" key="1">
    <source>
        <dbReference type="SAM" id="MobiDB-lite"/>
    </source>
</evidence>